<dbReference type="SUPFAM" id="SSF51126">
    <property type="entry name" value="Pectin lyase-like"/>
    <property type="match status" value="1"/>
</dbReference>
<feature type="domain" description="Pectate disaccharide-lyase-like N-terminal" evidence="10">
    <location>
        <begin position="802"/>
        <end position="990"/>
    </location>
</feature>
<feature type="domain" description="Ig-like" evidence="9">
    <location>
        <begin position="451"/>
        <end position="513"/>
    </location>
</feature>
<dbReference type="Proteomes" id="UP000193006">
    <property type="component" value="Chromosome"/>
</dbReference>
<dbReference type="EC" id="4.2.2.9" evidence="12"/>
<dbReference type="InterPro" id="IPR012334">
    <property type="entry name" value="Pectin_lyas_fold"/>
</dbReference>
<feature type="domain" description="Pectate disaccharide-lyase-like N-terminal" evidence="10">
    <location>
        <begin position="268"/>
        <end position="365"/>
    </location>
</feature>
<evidence type="ECO:0000256" key="7">
    <source>
        <dbReference type="ARBA" id="ARBA00023239"/>
    </source>
</evidence>
<evidence type="ECO:0000256" key="3">
    <source>
        <dbReference type="ARBA" id="ARBA00022525"/>
    </source>
</evidence>
<evidence type="ECO:0000259" key="10">
    <source>
        <dbReference type="Pfam" id="PF25849"/>
    </source>
</evidence>
<comment type="subcellular location">
    <subcellularLocation>
        <location evidence="2">Secreted</location>
    </subcellularLocation>
</comment>
<dbReference type="InterPro" id="IPR058863">
    <property type="entry name" value="PelX-like_Ig"/>
</dbReference>
<dbReference type="GO" id="GO:0047489">
    <property type="term" value="F:pectate disaccharide-lyase activity"/>
    <property type="evidence" value="ECO:0007669"/>
    <property type="project" value="UniProtKB-EC"/>
</dbReference>
<dbReference type="RefSeq" id="WP_066151219.1">
    <property type="nucleotide sequence ID" value="NZ_CP020814.1"/>
</dbReference>
<evidence type="ECO:0000259" key="9">
    <source>
        <dbReference type="Pfam" id="PF07523"/>
    </source>
</evidence>
<dbReference type="InterPro" id="IPR052052">
    <property type="entry name" value="Polysaccharide_Lyase_9"/>
</dbReference>
<dbReference type="InterPro" id="IPR011050">
    <property type="entry name" value="Pectin_lyase_fold/virulence"/>
</dbReference>
<dbReference type="GO" id="GO:0046872">
    <property type="term" value="F:metal ion binding"/>
    <property type="evidence" value="ECO:0007669"/>
    <property type="project" value="UniProtKB-KW"/>
</dbReference>
<keyword evidence="4" id="KW-0479">Metal-binding</keyword>
<keyword evidence="3" id="KW-0964">Secreted</keyword>
<evidence type="ECO:0000256" key="2">
    <source>
        <dbReference type="ARBA" id="ARBA00004613"/>
    </source>
</evidence>
<evidence type="ECO:0000259" key="11">
    <source>
        <dbReference type="Pfam" id="PF25850"/>
    </source>
</evidence>
<comment type="similarity">
    <text evidence="8">Belongs to the polysaccharide lyase 9 family.</text>
</comment>
<feature type="domain" description="Ig-like" evidence="9">
    <location>
        <begin position="619"/>
        <end position="685"/>
    </location>
</feature>
<dbReference type="SMART" id="SM00710">
    <property type="entry name" value="PbH1"/>
    <property type="match status" value="4"/>
</dbReference>
<keyword evidence="6" id="KW-0106">Calcium</keyword>
<feature type="domain" description="Pectate disaccharide-lyase-like N-terminal" evidence="10">
    <location>
        <begin position="83"/>
        <end position="144"/>
    </location>
</feature>
<evidence type="ECO:0000256" key="6">
    <source>
        <dbReference type="ARBA" id="ARBA00022837"/>
    </source>
</evidence>
<evidence type="ECO:0000256" key="8">
    <source>
        <dbReference type="ARBA" id="ARBA00038263"/>
    </source>
</evidence>
<name>A0A1X9MG24_9BACI</name>
<proteinExistence type="inferred from homology"/>
<dbReference type="InterPro" id="IPR022038">
    <property type="entry name" value="Ig-like_bact"/>
</dbReference>
<evidence type="ECO:0000256" key="1">
    <source>
        <dbReference type="ARBA" id="ARBA00001913"/>
    </source>
</evidence>
<dbReference type="InterPro" id="IPR006626">
    <property type="entry name" value="PbH1"/>
</dbReference>
<dbReference type="Gene3D" id="2.160.20.10">
    <property type="entry name" value="Single-stranded right-handed beta-helix, Pectin lyase-like"/>
    <property type="match status" value="1"/>
</dbReference>
<dbReference type="Gene3D" id="2.60.40.3630">
    <property type="match status" value="4"/>
</dbReference>
<dbReference type="STRING" id="199441.BkAM31D_11885"/>
<sequence length="1604" mass="176994" precursor="true">MNRECRRYIAMLLTIILIVSPMNLAVFANEAEGDVDREMISVSSEWQGSVFGDNGGQGNYTYEHFEITENEDQTVTLRSSDDKGKIASNTEGMTYYYKNVPIDGNYELTATAHVDSWTANNQVAFGLMVRENVLENQNKDDFTGDYVAVGALDQQMKGFFKNANTTIQKEGLAFDQIAPAVNEQYELRIQKSGDLFVLTVNDEIHTIEDYEGDIQFAGLFTSRNTTVTFSDITLKVEGGQVELGEWDFRAFGSNTSLERNPEPTLNEDGSVSIAAMGGKVAAGDEGVSFHYKEVPAEANFEIKTKAVVDQFNSDSSISTPNQKSFGLMLRDEIGEHLDSETQTTEYVAVGALDTVMKGFYKEASKQVKFDPFANLALPSAREEYDLSIRKSGDTFVITVDGQTETVTLDSLFDETIYVGVYVARDAQITFSDYEIAVDDRNVTGLAVDSSEMKTEYLKGESLDLKGLIVTAEFSDGSTSTLTSRDYIVTGFDSSEVGKNTINLNYNGVTATIDLMIKALSVTNLNIKYFPVKTEYYIGDLFDRQGLVVVAEYENGFKFEELTSDQYTLTIDGKPAEDFVFESAGEVKVVVQSNETKETNISFDVVVSDAELEQLEIRQTPAKTLYFLGDELDLAGLSLYANYSDGTDVRLTAGDYDVSAFDSATTGEREVILTHKGKSIGFTVTVKEKELKAYTVTNYPKTTFATEEDFDAEGLEVSKVYDNLEMEIVPQEKYTLDKSAYDSSKAGVYDIVIQPTNEVIEAITYSVTVREFTEPEWNKMRFGQSTSDQRNYVEELENEAVRIVALEGGGKITGDHDGIAFYYTEVNADEDNFVLSANINVIEYAKTPHDGQESFGIMARDAVNSVEDASVFASNIAAVGGFSGGTREENGTQAFIRTGVLAADGEGSEGIQKQMLKKERPTKDNTYPEKNYRLTLAKTNSGYTGQLNDGQDVLFFEPELLNVQDSKIYVGFYAARLATIEVSDIEFEITAAKTDAPKVEPPQEAVTPKLDVLSLDKTAKSEYDLLLESNVDGFVTIKQGQTVIAKDQRVEASKIVEIKAELAVNNNTNFSIAFVPDDTQYLTTYEQIVRNFTVDMRSYAEGKDIYVSPKGTSTGDGTKENPLDLDTAIHFVQEGQKIVVLEGQYIRYTPLEIKKFNDGTEEAMKYLVADPHATERPVIDFDRRSEGVVHSGNYWHVEGIDFTRSAGNTKGYTIGGSHNIIENVRVYENGDTGLQISRTDSSAPREEWPAYNLVLNSVAFDNRDPSENNADGFAAKLTVGEGNTFRGCISHNNIDDGWDLYTKVGTGAIGAVTIENSIAFNNGRLTNGYEGNAGKNGFKLGGEGVHVPHMIRNSIAFGNGYFGFTSNSNPGLIAENNIGFNNEGANISFTTYAHIPTDFTINGFASIRTTGTDRDSYPAALDSDRNFMFNGANTVNKSGDELPDSVLESLEAIFERDDEGRIVSIKRDSDGEIQWGEVWETFDSVTNDQSNNEEEEAVISFTPSVINLKGVQRSNGKSNAIIRAHIELTNDSFSTKEIDVGSILLNEKVHVNGEAVVKENRLTVTFLRKDLLQLVEKEDQVPITITGQSKSGEKFKGTTFVKVLK</sequence>
<evidence type="ECO:0000256" key="4">
    <source>
        <dbReference type="ARBA" id="ARBA00022723"/>
    </source>
</evidence>
<accession>A0A1X9MG24</accession>
<keyword evidence="13" id="KW-1185">Reference proteome</keyword>
<evidence type="ECO:0000256" key="5">
    <source>
        <dbReference type="ARBA" id="ARBA00022729"/>
    </source>
</evidence>
<comment type="cofactor">
    <cofactor evidence="1">
        <name>Ca(2+)</name>
        <dbReference type="ChEBI" id="CHEBI:29108"/>
    </cofactor>
</comment>
<gene>
    <name evidence="12" type="primary">pelX</name>
    <name evidence="12" type="ORF">BkAM31D_11885</name>
</gene>
<dbReference type="Pfam" id="PF25850">
    <property type="entry name" value="PelX_Ig"/>
    <property type="match status" value="1"/>
</dbReference>
<dbReference type="PANTHER" id="PTHR40088">
    <property type="entry name" value="PECTATE LYASE (EUROFUNG)"/>
    <property type="match status" value="1"/>
</dbReference>
<evidence type="ECO:0000313" key="13">
    <source>
        <dbReference type="Proteomes" id="UP000193006"/>
    </source>
</evidence>
<organism evidence="12 13">
    <name type="scientific">Halalkalibacter krulwichiae</name>
    <dbReference type="NCBI Taxonomy" id="199441"/>
    <lineage>
        <taxon>Bacteria</taxon>
        <taxon>Bacillati</taxon>
        <taxon>Bacillota</taxon>
        <taxon>Bacilli</taxon>
        <taxon>Bacillales</taxon>
        <taxon>Bacillaceae</taxon>
        <taxon>Halalkalibacter</taxon>
    </lineage>
</organism>
<protein>
    <submittedName>
        <fullName evidence="12">Pectate disaccharide-lyase</fullName>
        <ecNumber evidence="12">4.2.2.9</ecNumber>
    </submittedName>
</protein>
<evidence type="ECO:0000313" key="12">
    <source>
        <dbReference type="EMBL" id="ARK30471.1"/>
    </source>
</evidence>
<dbReference type="Pfam" id="PF25849">
    <property type="entry name" value="PelX_N"/>
    <property type="match status" value="3"/>
</dbReference>
<reference evidence="12 13" key="1">
    <citation type="submission" date="2017-04" db="EMBL/GenBank/DDBJ databases">
        <title>Bacillus krulwichiae AM31D Genome sequencing and assembly.</title>
        <authorList>
            <person name="Krulwich T.A."/>
            <person name="Anastor L."/>
            <person name="Ehrlich R."/>
            <person name="Ehrlich G.D."/>
            <person name="Janto B."/>
        </authorList>
    </citation>
    <scope>NUCLEOTIDE SEQUENCE [LARGE SCALE GENOMIC DNA]</scope>
    <source>
        <strain evidence="12 13">AM31D</strain>
    </source>
</reference>
<feature type="domain" description="Ig-like" evidence="9">
    <location>
        <begin position="530"/>
        <end position="603"/>
    </location>
</feature>
<dbReference type="InterPro" id="IPR058953">
    <property type="entry name" value="PelX-like_N"/>
</dbReference>
<keyword evidence="7 12" id="KW-0456">Lyase</keyword>
<feature type="domain" description="Pectate disaccharide-lyase-like central Ig-like" evidence="11">
    <location>
        <begin position="1011"/>
        <end position="1093"/>
    </location>
</feature>
<dbReference type="KEGG" id="bkw:BkAM31D_11885"/>
<feature type="domain" description="Ig-like" evidence="9">
    <location>
        <begin position="697"/>
        <end position="768"/>
    </location>
</feature>
<keyword evidence="5" id="KW-0732">Signal</keyword>
<dbReference type="EMBL" id="CP020814">
    <property type="protein sequence ID" value="ARK30471.1"/>
    <property type="molecule type" value="Genomic_DNA"/>
</dbReference>
<dbReference type="Pfam" id="PF07523">
    <property type="entry name" value="Big_3"/>
    <property type="match status" value="4"/>
</dbReference>
<dbReference type="GO" id="GO:0005576">
    <property type="term" value="C:extracellular region"/>
    <property type="evidence" value="ECO:0007669"/>
    <property type="project" value="UniProtKB-SubCell"/>
</dbReference>
<dbReference type="PANTHER" id="PTHR40088:SF1">
    <property type="entry name" value="PECTATE LYASE PEL9"/>
    <property type="match status" value="1"/>
</dbReference>